<feature type="transmembrane region" description="Helical" evidence="7">
    <location>
        <begin position="221"/>
        <end position="246"/>
    </location>
</feature>
<evidence type="ECO:0000313" key="9">
    <source>
        <dbReference type="Proteomes" id="UP000681075"/>
    </source>
</evidence>
<dbReference type="GO" id="GO:0005886">
    <property type="term" value="C:plasma membrane"/>
    <property type="evidence" value="ECO:0007669"/>
    <property type="project" value="UniProtKB-SubCell"/>
</dbReference>
<gene>
    <name evidence="8" type="ORF">TMPK1_16110</name>
</gene>
<dbReference type="InterPro" id="IPR036259">
    <property type="entry name" value="MFS_trans_sf"/>
</dbReference>
<organism evidence="8 9">
    <name type="scientific">Roseiterribacter gracilis</name>
    <dbReference type="NCBI Taxonomy" id="2812848"/>
    <lineage>
        <taxon>Bacteria</taxon>
        <taxon>Pseudomonadati</taxon>
        <taxon>Pseudomonadota</taxon>
        <taxon>Alphaproteobacteria</taxon>
        <taxon>Rhodospirillales</taxon>
        <taxon>Roseiterribacteraceae</taxon>
        <taxon>Roseiterribacter</taxon>
    </lineage>
</organism>
<dbReference type="InterPro" id="IPR010290">
    <property type="entry name" value="TM_effector"/>
</dbReference>
<feature type="transmembrane region" description="Helical" evidence="7">
    <location>
        <begin position="289"/>
        <end position="306"/>
    </location>
</feature>
<evidence type="ECO:0000256" key="6">
    <source>
        <dbReference type="ARBA" id="ARBA00023136"/>
    </source>
</evidence>
<accession>A0A8S8X9F2</accession>
<feature type="transmembrane region" description="Helical" evidence="7">
    <location>
        <begin position="375"/>
        <end position="396"/>
    </location>
</feature>
<dbReference type="EMBL" id="BOPV01000001">
    <property type="protein sequence ID" value="GIL39374.1"/>
    <property type="molecule type" value="Genomic_DNA"/>
</dbReference>
<keyword evidence="9" id="KW-1185">Reference proteome</keyword>
<dbReference type="Proteomes" id="UP000681075">
    <property type="component" value="Unassembled WGS sequence"/>
</dbReference>
<name>A0A8S8X9F2_9PROT</name>
<evidence type="ECO:0000256" key="1">
    <source>
        <dbReference type="ARBA" id="ARBA00004651"/>
    </source>
</evidence>
<evidence type="ECO:0000256" key="2">
    <source>
        <dbReference type="ARBA" id="ARBA00022448"/>
    </source>
</evidence>
<dbReference type="PANTHER" id="PTHR23513">
    <property type="entry name" value="INTEGRAL MEMBRANE EFFLUX PROTEIN-RELATED"/>
    <property type="match status" value="1"/>
</dbReference>
<feature type="transmembrane region" description="Helical" evidence="7">
    <location>
        <begin position="44"/>
        <end position="65"/>
    </location>
</feature>
<feature type="transmembrane region" description="Helical" evidence="7">
    <location>
        <begin position="12"/>
        <end position="38"/>
    </location>
</feature>
<dbReference type="CDD" id="cd06173">
    <property type="entry name" value="MFS_MefA_like"/>
    <property type="match status" value="1"/>
</dbReference>
<proteinExistence type="predicted"/>
<sequence length="408" mass="43595">MSLAAALRAPPIRLLWLGQVLSAVGDQFYLVAVLWLALDLVGHDAGFISAVNAAAVFGVALTAGAWADRWDARRTMFWVDIARGVLVLLLPIFAWTGTLTLWTLLPVTLAVAGLTGLFDPALQATLPRLALDRRMLYGTNALFDSTTRFARIFGPGLIGAANAVVPLLQFFTIDALTFFGSAAAVAVMRKYVPSEPAAPQEAARGWAALTGGFRELRAHPLLIYSFTTGVIVNMAWALGFTMGMALLLRTTMPEALSAFGWFISAYGVGNVISNFIIAARPPKRPHEPIAFSRLLFGAGLMAMPFAPNLPVLMAIAALTATNGPLGDLALTHQLQTRFGPHKVARMVRVRFCFGYSGVFFGYLLAPALYDLLPVRTVIVGCGVACAVAGATGLIVLKRRHSGALRRAG</sequence>
<dbReference type="InterPro" id="IPR022324">
    <property type="entry name" value="Bacilysin_exporter_BacE_put"/>
</dbReference>
<feature type="transmembrane region" description="Helical" evidence="7">
    <location>
        <begin position="258"/>
        <end position="277"/>
    </location>
</feature>
<keyword evidence="6 7" id="KW-0472">Membrane</keyword>
<feature type="transmembrane region" description="Helical" evidence="7">
    <location>
        <begin position="312"/>
        <end position="330"/>
    </location>
</feature>
<reference evidence="8" key="1">
    <citation type="submission" date="2021-02" db="EMBL/GenBank/DDBJ databases">
        <title>Genome sequence of Rhodospirillales sp. strain TMPK1 isolated from soil.</title>
        <authorList>
            <person name="Nakai R."/>
            <person name="Kusada H."/>
            <person name="Tamaki H."/>
        </authorList>
    </citation>
    <scope>NUCLEOTIDE SEQUENCE</scope>
    <source>
        <strain evidence="8">TMPK1</strain>
    </source>
</reference>
<evidence type="ECO:0000256" key="3">
    <source>
        <dbReference type="ARBA" id="ARBA00022475"/>
    </source>
</evidence>
<keyword evidence="5 7" id="KW-1133">Transmembrane helix</keyword>
<keyword evidence="2" id="KW-0813">Transport</keyword>
<dbReference type="Pfam" id="PF05977">
    <property type="entry name" value="MFS_3"/>
    <property type="match status" value="1"/>
</dbReference>
<evidence type="ECO:0000256" key="5">
    <source>
        <dbReference type="ARBA" id="ARBA00022989"/>
    </source>
</evidence>
<dbReference type="RefSeq" id="WP_420242480.1">
    <property type="nucleotide sequence ID" value="NZ_BOPV01000001.1"/>
</dbReference>
<evidence type="ECO:0000256" key="4">
    <source>
        <dbReference type="ARBA" id="ARBA00022692"/>
    </source>
</evidence>
<protein>
    <submittedName>
        <fullName evidence="8">MFS transporter</fullName>
    </submittedName>
</protein>
<dbReference type="AlphaFoldDB" id="A0A8S8X9F2"/>
<evidence type="ECO:0000313" key="8">
    <source>
        <dbReference type="EMBL" id="GIL39374.1"/>
    </source>
</evidence>
<feature type="transmembrane region" description="Helical" evidence="7">
    <location>
        <begin position="351"/>
        <end position="369"/>
    </location>
</feature>
<dbReference type="PANTHER" id="PTHR23513:SF9">
    <property type="entry name" value="ENTEROBACTIN EXPORTER ENTS"/>
    <property type="match status" value="1"/>
</dbReference>
<comment type="subcellular location">
    <subcellularLocation>
        <location evidence="1">Cell membrane</location>
        <topology evidence="1">Multi-pass membrane protein</topology>
    </subcellularLocation>
</comment>
<dbReference type="PRINTS" id="PR01988">
    <property type="entry name" value="EXPORTERBACE"/>
</dbReference>
<keyword evidence="4 7" id="KW-0812">Transmembrane</keyword>
<evidence type="ECO:0000256" key="7">
    <source>
        <dbReference type="SAM" id="Phobius"/>
    </source>
</evidence>
<dbReference type="SUPFAM" id="SSF103473">
    <property type="entry name" value="MFS general substrate transporter"/>
    <property type="match status" value="1"/>
</dbReference>
<keyword evidence="3" id="KW-1003">Cell membrane</keyword>
<dbReference type="Gene3D" id="1.20.1250.20">
    <property type="entry name" value="MFS general substrate transporter like domains"/>
    <property type="match status" value="1"/>
</dbReference>
<comment type="caution">
    <text evidence="8">The sequence shown here is derived from an EMBL/GenBank/DDBJ whole genome shotgun (WGS) entry which is preliminary data.</text>
</comment>